<accession>A0A1I6GDV0</accession>
<organism evidence="3 4">
    <name type="scientific">Halogeometricum rufum</name>
    <dbReference type="NCBI Taxonomy" id="553469"/>
    <lineage>
        <taxon>Archaea</taxon>
        <taxon>Methanobacteriati</taxon>
        <taxon>Methanobacteriota</taxon>
        <taxon>Stenosarchaea group</taxon>
        <taxon>Halobacteria</taxon>
        <taxon>Halobacteriales</taxon>
        <taxon>Haloferacaceae</taxon>
        <taxon>Halogeometricum</taxon>
    </lineage>
</organism>
<feature type="compositionally biased region" description="Basic and acidic residues" evidence="1">
    <location>
        <begin position="9"/>
        <end position="23"/>
    </location>
</feature>
<dbReference type="PANTHER" id="PTHR39081">
    <property type="entry name" value="MUT7-C DOMAIN-CONTAINING PROTEIN"/>
    <property type="match status" value="1"/>
</dbReference>
<evidence type="ECO:0000259" key="2">
    <source>
        <dbReference type="Pfam" id="PF01927"/>
    </source>
</evidence>
<gene>
    <name evidence="3" type="ORF">SAMN04487947_0988</name>
</gene>
<evidence type="ECO:0000256" key="1">
    <source>
        <dbReference type="SAM" id="MobiDB-lite"/>
    </source>
</evidence>
<name>A0A1I6GDV0_9EURY</name>
<dbReference type="PANTHER" id="PTHR39081:SF1">
    <property type="entry name" value="MUT7-C RNASE DOMAIN-CONTAINING PROTEIN"/>
    <property type="match status" value="1"/>
</dbReference>
<dbReference type="EMBL" id="FOYT01000001">
    <property type="protein sequence ID" value="SFR40393.1"/>
    <property type="molecule type" value="Genomic_DNA"/>
</dbReference>
<dbReference type="Proteomes" id="UP000198531">
    <property type="component" value="Unassembled WGS sequence"/>
</dbReference>
<dbReference type="STRING" id="553469.SAMN04487947_0988"/>
<evidence type="ECO:0000313" key="3">
    <source>
        <dbReference type="EMBL" id="SFR40393.1"/>
    </source>
</evidence>
<dbReference type="RefSeq" id="WP_089805117.1">
    <property type="nucleotide sequence ID" value="NZ_FOYT01000001.1"/>
</dbReference>
<protein>
    <recommendedName>
        <fullName evidence="2">Mut7-C RNAse domain-containing protein</fullName>
    </recommendedName>
</protein>
<feature type="domain" description="Mut7-C RNAse" evidence="2">
    <location>
        <begin position="34"/>
        <end position="176"/>
    </location>
</feature>
<dbReference type="Pfam" id="PF01927">
    <property type="entry name" value="Mut7-C"/>
    <property type="match status" value="1"/>
</dbReference>
<feature type="region of interest" description="Disordered" evidence="1">
    <location>
        <begin position="1"/>
        <end position="29"/>
    </location>
</feature>
<dbReference type="InterPro" id="IPR002782">
    <property type="entry name" value="Mut7-C_RNAse_dom"/>
</dbReference>
<dbReference type="AlphaFoldDB" id="A0A1I6GDV0"/>
<keyword evidence="4" id="KW-1185">Reference proteome</keyword>
<dbReference type="OrthoDB" id="1266at2157"/>
<evidence type="ECO:0000313" key="4">
    <source>
        <dbReference type="Proteomes" id="UP000198531"/>
    </source>
</evidence>
<proteinExistence type="predicted"/>
<reference evidence="4" key="1">
    <citation type="submission" date="2016-10" db="EMBL/GenBank/DDBJ databases">
        <authorList>
            <person name="Varghese N."/>
            <person name="Submissions S."/>
        </authorList>
    </citation>
    <scope>NUCLEOTIDE SEQUENCE [LARGE SCALE GENOMIC DNA]</scope>
    <source>
        <strain evidence="4">CGMCC 1.7736</strain>
    </source>
</reference>
<sequence length="181" mass="19292">MVDAPGGGETRDGDGVGGDRTEGDGAEDDDVTDRLLLDAMLGKLATYLRMCGYDTAYVLDDGPDPGDEALLERARTEGRTLVTRDEQLAGRADDGVLVTARAVTDQLDEFAAAGYAVELREGPVRCGACNGPLDAVGPDESVPAYAPDPGDRSLWRCRDCGQVFWKGSHWDDVARRIDAGE</sequence>